<keyword evidence="3" id="KW-1185">Reference proteome</keyword>
<dbReference type="InterPro" id="IPR001810">
    <property type="entry name" value="F-box_dom"/>
</dbReference>
<evidence type="ECO:0000313" key="2">
    <source>
        <dbReference type="EMBL" id="PWN43638.1"/>
    </source>
</evidence>
<dbReference type="Gene3D" id="3.80.10.10">
    <property type="entry name" value="Ribonuclease Inhibitor"/>
    <property type="match status" value="1"/>
</dbReference>
<organism evidence="2 3">
    <name type="scientific">Ceraceosorus guamensis</name>
    <dbReference type="NCBI Taxonomy" id="1522189"/>
    <lineage>
        <taxon>Eukaryota</taxon>
        <taxon>Fungi</taxon>
        <taxon>Dikarya</taxon>
        <taxon>Basidiomycota</taxon>
        <taxon>Ustilaginomycotina</taxon>
        <taxon>Exobasidiomycetes</taxon>
        <taxon>Ceraceosorales</taxon>
        <taxon>Ceraceosoraceae</taxon>
        <taxon>Ceraceosorus</taxon>
    </lineage>
</organism>
<dbReference type="Proteomes" id="UP000245783">
    <property type="component" value="Unassembled WGS sequence"/>
</dbReference>
<dbReference type="InterPro" id="IPR036047">
    <property type="entry name" value="F-box-like_dom_sf"/>
</dbReference>
<protein>
    <recommendedName>
        <fullName evidence="1">F-box domain-containing protein</fullName>
    </recommendedName>
</protein>
<name>A0A316W3F7_9BASI</name>
<dbReference type="InParanoid" id="A0A316W3F7"/>
<dbReference type="InterPro" id="IPR032675">
    <property type="entry name" value="LRR_dom_sf"/>
</dbReference>
<dbReference type="GeneID" id="37039448"/>
<evidence type="ECO:0000313" key="3">
    <source>
        <dbReference type="Proteomes" id="UP000245783"/>
    </source>
</evidence>
<accession>A0A316W3F7</accession>
<reference evidence="2 3" key="1">
    <citation type="journal article" date="2018" name="Mol. Biol. Evol.">
        <title>Broad Genomic Sampling Reveals a Smut Pathogenic Ancestry of the Fungal Clade Ustilaginomycotina.</title>
        <authorList>
            <person name="Kijpornyongpan T."/>
            <person name="Mondo S.J."/>
            <person name="Barry K."/>
            <person name="Sandor L."/>
            <person name="Lee J."/>
            <person name="Lipzen A."/>
            <person name="Pangilinan J."/>
            <person name="LaButti K."/>
            <person name="Hainaut M."/>
            <person name="Henrissat B."/>
            <person name="Grigoriev I.V."/>
            <person name="Spatafora J.W."/>
            <person name="Aime M.C."/>
        </authorList>
    </citation>
    <scope>NUCLEOTIDE SEQUENCE [LARGE SCALE GENOMIC DNA]</scope>
    <source>
        <strain evidence="2 3">MCA 4658</strain>
    </source>
</reference>
<dbReference type="OrthoDB" id="10609645at2759"/>
<dbReference type="SMART" id="SM00256">
    <property type="entry name" value="FBOX"/>
    <property type="match status" value="1"/>
</dbReference>
<dbReference type="Pfam" id="PF12937">
    <property type="entry name" value="F-box-like"/>
    <property type="match status" value="1"/>
</dbReference>
<proteinExistence type="predicted"/>
<feature type="domain" description="F-box" evidence="1">
    <location>
        <begin position="115"/>
        <end position="161"/>
    </location>
</feature>
<dbReference type="RefSeq" id="XP_025370798.1">
    <property type="nucleotide sequence ID" value="XM_025517578.1"/>
</dbReference>
<dbReference type="EMBL" id="KZ819368">
    <property type="protein sequence ID" value="PWN43638.1"/>
    <property type="molecule type" value="Genomic_DNA"/>
</dbReference>
<gene>
    <name evidence="2" type="ORF">IE81DRAFT_72883</name>
</gene>
<dbReference type="PROSITE" id="PS50181">
    <property type="entry name" value="FBOX"/>
    <property type="match status" value="1"/>
</dbReference>
<evidence type="ECO:0000259" key="1">
    <source>
        <dbReference type="PROSITE" id="PS50181"/>
    </source>
</evidence>
<sequence>MPWAGPRTLVHNGRPDDLNLRWAAQSLCLWSKILQKGYSPTYNLSIKEAVRFAANAVRARPDDAECLKQLMRALLGAQDPLVSRHHLAQVEDAALASEDSTVSALLLALRGQLDGGPITNLPSEILLQILQQLPTTFLCEVACCNRFWHQVASTTCLWQHVSISAGNQRRALSVAGWTGWSEPRPQSCTAKVQPVTLDFEDSRLQKCPLGRHSLDAMRARSGDASLQRLFYTEPTSLHAAGLRAYASRWHGHIATLRPDLSATRYGLDSLVATDDETTDVFGGTNNWLALVVSHDISKRLLNVCVRAESARHVEHLWQVLQPLASSAGALSVLFMKPLFSTQWISSEGPALGDLAFKNLHTLVLKVADNSDSSTSVPTLSDEAIGAMPLLELPALQTLVLDWSFLRCISWPSFAMLKEIHILACVDKPGQVPIMVEALKSAKTAAAIRLALNRVEVLESLFSNASILPSLVDLDVDFRGTEEVDGQHPGTLWHDGEDEVQIGRAEHAVVRLCAVRLAASRSAPAHVIDFLTGAEHPFPVPHTFDVLSAASREGDQSLVEQPVELDRLSKETETIDEEIAALAWHYIKSRPCHLDQVDHCLLSAVDEPVPTRAVHCLTITSPLSHCPLHLALWLDKHLRVRRVLDIVDFMPWC</sequence>
<dbReference type="AlphaFoldDB" id="A0A316W3F7"/>
<dbReference type="SUPFAM" id="SSF81383">
    <property type="entry name" value="F-box domain"/>
    <property type="match status" value="1"/>
</dbReference>